<dbReference type="PANTHER" id="PTHR42718">
    <property type="entry name" value="MAJOR FACILITATOR SUPERFAMILY MULTIDRUG TRANSPORTER MFSC"/>
    <property type="match status" value="1"/>
</dbReference>
<feature type="transmembrane region" description="Helical" evidence="6">
    <location>
        <begin position="350"/>
        <end position="367"/>
    </location>
</feature>
<evidence type="ECO:0000256" key="3">
    <source>
        <dbReference type="ARBA" id="ARBA00022692"/>
    </source>
</evidence>
<evidence type="ECO:0000259" key="7">
    <source>
        <dbReference type="PROSITE" id="PS50850"/>
    </source>
</evidence>
<feature type="domain" description="Major facilitator superfamily (MFS) profile" evidence="7">
    <location>
        <begin position="8"/>
        <end position="460"/>
    </location>
</feature>
<feature type="transmembrane region" description="Helical" evidence="6">
    <location>
        <begin position="220"/>
        <end position="238"/>
    </location>
</feature>
<accession>A0A4V5KJW1</accession>
<keyword evidence="3 6" id="KW-0812">Transmembrane</keyword>
<feature type="transmembrane region" description="Helical" evidence="6">
    <location>
        <begin position="388"/>
        <end position="409"/>
    </location>
</feature>
<evidence type="ECO:0000256" key="4">
    <source>
        <dbReference type="ARBA" id="ARBA00022989"/>
    </source>
</evidence>
<dbReference type="PRINTS" id="PR01036">
    <property type="entry name" value="TCRTETB"/>
</dbReference>
<keyword evidence="2" id="KW-0813">Transport</keyword>
<evidence type="ECO:0000256" key="5">
    <source>
        <dbReference type="ARBA" id="ARBA00023136"/>
    </source>
</evidence>
<dbReference type="PROSITE" id="PS50850">
    <property type="entry name" value="MFS"/>
    <property type="match status" value="1"/>
</dbReference>
<feature type="transmembrane region" description="Helical" evidence="6">
    <location>
        <begin position="324"/>
        <end position="344"/>
    </location>
</feature>
<sequence length="471" mass="48938">MGSSLRMLLVVLYGCAFIAGFNENLMNMALVSIMGQFAIDAVMAQWLVTGYMIVVTVVVACMAYLYRRFSLRALFFAAAALNIAGSLGGMASGGFVSLLLFRIVQALGAGVFIPLMMNVVVQRVPRQNLGACLALGSSMITIGPATAPIVTGFLVSQFGWASVFCVPLDFGVLFAILGWFVVRDERQPVRGRFDGLSALLMAGGVTLLSVGLAAVSSQPVVGLGEMALAVLLLAAFALRQQRCSHPLVSLKPLRLRAFWPAAVLVMVTMMTYFSLSVVTPLYFEQAAGMSASMAGLMLLLPVCAHAGAAVVSGRQLDRRGEWPLMPLGMAIALTGLLMMVAGALLPVMPLVVGGVFLGYLGTGMLLSPSQTAGLRRLSPQLHSHGVSLMGMALQLAACLGPALYVGVMSSVTEAAQQAGAPLAWAASQGFGAAMAVAAVICAGGLAAAAAYAAFMRKRPYGGPEDEAAAGE</sequence>
<proteinExistence type="predicted"/>
<evidence type="ECO:0000313" key="9">
    <source>
        <dbReference type="Proteomes" id="UP000309454"/>
    </source>
</evidence>
<dbReference type="RefSeq" id="WP_136845464.1">
    <property type="nucleotide sequence ID" value="NZ_CANPEU010000004.1"/>
</dbReference>
<organism evidence="8 9">
    <name type="scientific">Parvibacter caecicola</name>
    <dbReference type="NCBI Taxonomy" id="747645"/>
    <lineage>
        <taxon>Bacteria</taxon>
        <taxon>Bacillati</taxon>
        <taxon>Actinomycetota</taxon>
        <taxon>Coriobacteriia</taxon>
        <taxon>Coriobacteriales</taxon>
        <taxon>Coriobacteriaceae</taxon>
        <taxon>Parvibacter</taxon>
    </lineage>
</organism>
<gene>
    <name evidence="8" type="ORF">E5982_03480</name>
</gene>
<feature type="transmembrane region" description="Helical" evidence="6">
    <location>
        <begin position="48"/>
        <end position="66"/>
    </location>
</feature>
<feature type="transmembrane region" description="Helical" evidence="6">
    <location>
        <begin position="160"/>
        <end position="181"/>
    </location>
</feature>
<evidence type="ECO:0000313" key="8">
    <source>
        <dbReference type="EMBL" id="TJW11286.1"/>
    </source>
</evidence>
<comment type="subcellular location">
    <subcellularLocation>
        <location evidence="1">Cell membrane</location>
        <topology evidence="1">Multi-pass membrane protein</topology>
    </subcellularLocation>
</comment>
<feature type="transmembrane region" description="Helical" evidence="6">
    <location>
        <begin position="429"/>
        <end position="454"/>
    </location>
</feature>
<keyword evidence="4 6" id="KW-1133">Transmembrane helix</keyword>
<dbReference type="PANTHER" id="PTHR42718:SF9">
    <property type="entry name" value="MAJOR FACILITATOR SUPERFAMILY MULTIDRUG TRANSPORTER MFSC"/>
    <property type="match status" value="1"/>
</dbReference>
<keyword evidence="5 6" id="KW-0472">Membrane</keyword>
<dbReference type="OrthoDB" id="9812221at2"/>
<feature type="transmembrane region" description="Helical" evidence="6">
    <location>
        <begin position="133"/>
        <end position="154"/>
    </location>
</feature>
<feature type="transmembrane region" description="Helical" evidence="6">
    <location>
        <begin position="258"/>
        <end position="283"/>
    </location>
</feature>
<dbReference type="InterPro" id="IPR020846">
    <property type="entry name" value="MFS_dom"/>
</dbReference>
<name>A0A4V5KJW1_9ACTN</name>
<dbReference type="Proteomes" id="UP000309454">
    <property type="component" value="Unassembled WGS sequence"/>
</dbReference>
<dbReference type="EMBL" id="SSTM01000002">
    <property type="protein sequence ID" value="TJW11286.1"/>
    <property type="molecule type" value="Genomic_DNA"/>
</dbReference>
<dbReference type="Pfam" id="PF07690">
    <property type="entry name" value="MFS_1"/>
    <property type="match status" value="1"/>
</dbReference>
<dbReference type="GO" id="GO:0005886">
    <property type="term" value="C:plasma membrane"/>
    <property type="evidence" value="ECO:0007669"/>
    <property type="project" value="UniProtKB-SubCell"/>
</dbReference>
<dbReference type="AlphaFoldDB" id="A0A4V5KJW1"/>
<comment type="caution">
    <text evidence="8">The sequence shown here is derived from an EMBL/GenBank/DDBJ whole genome shotgun (WGS) entry which is preliminary data.</text>
</comment>
<dbReference type="GO" id="GO:0022857">
    <property type="term" value="F:transmembrane transporter activity"/>
    <property type="evidence" value="ECO:0007669"/>
    <property type="project" value="InterPro"/>
</dbReference>
<dbReference type="InterPro" id="IPR011701">
    <property type="entry name" value="MFS"/>
</dbReference>
<feature type="transmembrane region" description="Helical" evidence="6">
    <location>
        <begin position="73"/>
        <end position="93"/>
    </location>
</feature>
<protein>
    <submittedName>
        <fullName evidence="8">Multidrug efflux MFS transporter</fullName>
    </submittedName>
</protein>
<feature type="transmembrane region" description="Helical" evidence="6">
    <location>
        <begin position="193"/>
        <end position="214"/>
    </location>
</feature>
<reference evidence="8 9" key="1">
    <citation type="submission" date="2019-04" db="EMBL/GenBank/DDBJ databases">
        <title>Microbes associate with the intestines of laboratory mice.</title>
        <authorList>
            <person name="Navarre W."/>
            <person name="Wong E."/>
            <person name="Huang K.C."/>
            <person name="Tropini C."/>
            <person name="Ng K."/>
            <person name="Yu B."/>
        </authorList>
    </citation>
    <scope>NUCLEOTIDE SEQUENCE [LARGE SCALE GENOMIC DNA]</scope>
    <source>
        <strain evidence="8 9">NM48_B13</strain>
    </source>
</reference>
<dbReference type="SUPFAM" id="SSF103473">
    <property type="entry name" value="MFS general substrate transporter"/>
    <property type="match status" value="1"/>
</dbReference>
<dbReference type="InterPro" id="IPR036259">
    <property type="entry name" value="MFS_trans_sf"/>
</dbReference>
<feature type="transmembrane region" description="Helical" evidence="6">
    <location>
        <begin position="99"/>
        <end position="121"/>
    </location>
</feature>
<evidence type="ECO:0000256" key="6">
    <source>
        <dbReference type="SAM" id="Phobius"/>
    </source>
</evidence>
<dbReference type="Gene3D" id="1.20.1250.20">
    <property type="entry name" value="MFS general substrate transporter like domains"/>
    <property type="match status" value="1"/>
</dbReference>
<keyword evidence="9" id="KW-1185">Reference proteome</keyword>
<dbReference type="Gene3D" id="1.20.1720.10">
    <property type="entry name" value="Multidrug resistance protein D"/>
    <property type="match status" value="1"/>
</dbReference>
<evidence type="ECO:0000256" key="1">
    <source>
        <dbReference type="ARBA" id="ARBA00004651"/>
    </source>
</evidence>
<feature type="transmembrane region" description="Helical" evidence="6">
    <location>
        <begin position="289"/>
        <end position="312"/>
    </location>
</feature>
<evidence type="ECO:0000256" key="2">
    <source>
        <dbReference type="ARBA" id="ARBA00022448"/>
    </source>
</evidence>